<dbReference type="CDD" id="cd18030">
    <property type="entry name" value="DEXHc_RE_I_HsdR"/>
    <property type="match status" value="1"/>
</dbReference>
<dbReference type="PANTHER" id="PTHR30195">
    <property type="entry name" value="TYPE I SITE-SPECIFIC DEOXYRIBONUCLEASE PROTEIN SUBUNIT M AND R"/>
    <property type="match status" value="1"/>
</dbReference>
<dbReference type="Gene3D" id="3.90.1570.50">
    <property type="match status" value="1"/>
</dbReference>
<evidence type="ECO:0000256" key="6">
    <source>
        <dbReference type="ARBA" id="ARBA00022759"/>
    </source>
</evidence>
<evidence type="ECO:0000256" key="2">
    <source>
        <dbReference type="ARBA" id="ARBA00008598"/>
    </source>
</evidence>
<evidence type="ECO:0000256" key="1">
    <source>
        <dbReference type="ARBA" id="ARBA00000851"/>
    </source>
</evidence>
<dbReference type="InterPro" id="IPR027417">
    <property type="entry name" value="P-loop_NTPase"/>
</dbReference>
<comment type="subunit">
    <text evidence="10">The type I restriction/modification system is composed of three polypeptides R, M and S.</text>
</comment>
<dbReference type="Pfam" id="PF22679">
    <property type="entry name" value="T1R_D3-like"/>
    <property type="match status" value="1"/>
</dbReference>
<evidence type="ECO:0000256" key="8">
    <source>
        <dbReference type="ARBA" id="ARBA00022840"/>
    </source>
</evidence>
<dbReference type="CDD" id="cd18800">
    <property type="entry name" value="SF2_C_EcoR124I-like"/>
    <property type="match status" value="1"/>
</dbReference>
<dbReference type="PROSITE" id="PS51192">
    <property type="entry name" value="HELICASE_ATP_BIND_1"/>
    <property type="match status" value="1"/>
</dbReference>
<dbReference type="RefSeq" id="WP_311577321.1">
    <property type="nucleotide sequence ID" value="NZ_JAVRIF010000001.1"/>
</dbReference>
<dbReference type="Pfam" id="PF11867">
    <property type="entry name" value="T1RH-like_C"/>
    <property type="match status" value="1"/>
</dbReference>
<dbReference type="Gene3D" id="3.40.50.300">
    <property type="entry name" value="P-loop containing nucleotide triphosphate hydrolases"/>
    <property type="match status" value="2"/>
</dbReference>
<evidence type="ECO:0000256" key="3">
    <source>
        <dbReference type="ARBA" id="ARBA00022722"/>
    </source>
</evidence>
<dbReference type="InterPro" id="IPR014001">
    <property type="entry name" value="Helicase_ATP-bd"/>
</dbReference>
<keyword evidence="4 10" id="KW-0547">Nucleotide-binding</keyword>
<comment type="caution">
    <text evidence="13">The sequence shown here is derived from an EMBL/GenBank/DDBJ whole genome shotgun (WGS) entry which is preliminary data.</text>
</comment>
<keyword evidence="5 10" id="KW-0680">Restriction system</keyword>
<dbReference type="PANTHER" id="PTHR30195:SF15">
    <property type="entry name" value="TYPE I RESTRICTION ENZYME HINDI ENDONUCLEASE SUBUNIT"/>
    <property type="match status" value="1"/>
</dbReference>
<feature type="domain" description="Helicase ATP-binding" evidence="12">
    <location>
        <begin position="297"/>
        <end position="469"/>
    </location>
</feature>
<evidence type="ECO:0000256" key="5">
    <source>
        <dbReference type="ARBA" id="ARBA00022747"/>
    </source>
</evidence>
<evidence type="ECO:0000313" key="13">
    <source>
        <dbReference type="EMBL" id="MDT0602670.1"/>
    </source>
</evidence>
<evidence type="ECO:0000256" key="10">
    <source>
        <dbReference type="RuleBase" id="RU364115"/>
    </source>
</evidence>
<evidence type="ECO:0000313" key="14">
    <source>
        <dbReference type="Proteomes" id="UP001266357"/>
    </source>
</evidence>
<keyword evidence="6" id="KW-0255">Endonuclease</keyword>
<dbReference type="EC" id="3.1.21.3" evidence="10"/>
<feature type="coiled-coil region" evidence="11">
    <location>
        <begin position="881"/>
        <end position="908"/>
    </location>
</feature>
<name>A0ABU2ZYA2_9GAMM</name>
<dbReference type="NCBIfam" id="TIGR00348">
    <property type="entry name" value="hsdR"/>
    <property type="match status" value="1"/>
</dbReference>
<evidence type="ECO:0000256" key="9">
    <source>
        <dbReference type="ARBA" id="ARBA00023125"/>
    </source>
</evidence>
<proteinExistence type="inferred from homology"/>
<reference evidence="13 14" key="1">
    <citation type="submission" date="2023-09" db="EMBL/GenBank/DDBJ databases">
        <authorList>
            <person name="Rey-Velasco X."/>
        </authorList>
    </citation>
    <scope>NUCLEOTIDE SEQUENCE [LARGE SCALE GENOMIC DNA]</scope>
    <source>
        <strain evidence="13 14">W431</strain>
    </source>
</reference>
<dbReference type="InterPro" id="IPR004473">
    <property type="entry name" value="Restrct_endonuc_typeI_HsdR"/>
</dbReference>
<comment type="catalytic activity">
    <reaction evidence="1 10">
        <text>Endonucleolytic cleavage of DNA to give random double-stranded fragments with terminal 5'-phosphates, ATP is simultaneously hydrolyzed.</text>
        <dbReference type="EC" id="3.1.21.3"/>
    </reaction>
</comment>
<keyword evidence="8 10" id="KW-0067">ATP-binding</keyword>
<keyword evidence="11" id="KW-0175">Coiled coil</keyword>
<dbReference type="InterPro" id="IPR021810">
    <property type="entry name" value="T1RH-like_C"/>
</dbReference>
<evidence type="ECO:0000256" key="7">
    <source>
        <dbReference type="ARBA" id="ARBA00022801"/>
    </source>
</evidence>
<evidence type="ECO:0000256" key="4">
    <source>
        <dbReference type="ARBA" id="ARBA00022741"/>
    </source>
</evidence>
<dbReference type="Pfam" id="PF18766">
    <property type="entry name" value="SWI2_SNF2"/>
    <property type="match status" value="1"/>
</dbReference>
<comment type="similarity">
    <text evidence="2 10">Belongs to the HsdR family.</text>
</comment>
<organism evidence="13 14">
    <name type="scientific">Thalassotalea castellviae</name>
    <dbReference type="NCBI Taxonomy" id="3075612"/>
    <lineage>
        <taxon>Bacteria</taxon>
        <taxon>Pseudomonadati</taxon>
        <taxon>Pseudomonadota</taxon>
        <taxon>Gammaproteobacteria</taxon>
        <taxon>Alteromonadales</taxon>
        <taxon>Colwelliaceae</taxon>
        <taxon>Thalassotalea</taxon>
    </lineage>
</organism>
<keyword evidence="9 10" id="KW-0238">DNA-binding</keyword>
<dbReference type="InterPro" id="IPR055180">
    <property type="entry name" value="HsdR_RecA-like_helicase_dom_2"/>
</dbReference>
<accession>A0ABU2ZYA2</accession>
<dbReference type="InterPro" id="IPR040980">
    <property type="entry name" value="SWI2_SNF2"/>
</dbReference>
<dbReference type="InterPro" id="IPR051268">
    <property type="entry name" value="Type-I_R_enzyme_R_subunit"/>
</dbReference>
<dbReference type="InterPro" id="IPR007409">
    <property type="entry name" value="Restrct_endonuc_type1_HsdR_N"/>
</dbReference>
<gene>
    <name evidence="13" type="ORF">RM573_03620</name>
</gene>
<dbReference type="Pfam" id="PF04313">
    <property type="entry name" value="HSDR_N"/>
    <property type="match status" value="1"/>
</dbReference>
<comment type="function">
    <text evidence="10">Subunit R is required for both nuclease and ATPase activities, but not for modification.</text>
</comment>
<evidence type="ECO:0000256" key="11">
    <source>
        <dbReference type="SAM" id="Coils"/>
    </source>
</evidence>
<keyword evidence="3" id="KW-0540">Nuclease</keyword>
<protein>
    <recommendedName>
        <fullName evidence="10">Type I restriction enzyme endonuclease subunit</fullName>
        <shortName evidence="10">R protein</shortName>
        <ecNumber evidence="10">3.1.21.3</ecNumber>
    </recommendedName>
</protein>
<sequence>MNQDELNKVELPAIEQLKELGWTYIHGAELNPDSLHAEGSGARAYLRDVVLVEQLNSAIKRINPWISDENLKKVSRELTHPNFAGLMEYNHAIYQTLVNYQSVEQDLGKGRKGQTVKIIDFDNLENNEFVCTNQFKVEGANQKIIPDIVCFVNGLPLAIIECKSPYITSPMSEGINQLRRYANLRHPHDDEGAEKLFWYNQLMVSSCRDQAKVGTISSSSQHYGDWKDAYPYTDDDLAGEDTTAQQRLLAGMFNKVGFLDLLQNFVIYETVDGRLIKKVARYQQYRAVNKVIERLKTGETRKDKSGVVWHTQGSGKSLTMVMLAVKMRRDPELQQYKLVFITDRTQLDEQLSSTFRDAQGETVYNASSVAKLRELLKKDSSDLVTAMVQKFQDAEKEAANGGLDKAFTDLNPSEKIIVLADEAHRTQFGGLAMVINAALPNAPKIGFTGTPLLKTQKMGQAFGGYIDQYKINEAVEDGATVPILYEGREVITDVSSQSLDSLFEEYFSDYTKEEQREIKKKYGVERAVREAPARIRWVCIDLLKHYREHIQPDGFKAMIVTGSRHAAALYKQTLDELGAPPSEVIISGDHNDEAYLARYTDKVAQKKAIDDFPKPLSENPTAFLIVKDMLLTGFDSPVAQVMYIDRKLQDHTLMQAIARVNRTYKGKTCGFVVDYYGLSQHLTDALDMFTSDDVEGTIQSLKDEIPKLKATHTVAMSFFKEVLVNGKPSTDVDDYVLALKDEDIRAQFEIAFKRFAKQMNVILPDKAASPFVKDLTFLGKVLNAARVRYREEGLDLSGVGEKVRQLVDEHIISTGVDPKIPPVDLLAANFKEKLKEVKSTESKASEVESAIKHHITVNLEEDPEYYKSLSLRLRDIIVKNAGNWERQLELLLEMVDNIEGEHQQAAQDVGLSETEYAFYNILTAEVSQVAESSGDYVVDDSVMEEVKSTTQTLVNTFDEATEIVDFFNKQDEVKRMKKEIKRAIVDQSFGEPSLVKVVQERFMELGKTKFNKR</sequence>
<keyword evidence="14" id="KW-1185">Reference proteome</keyword>
<dbReference type="GO" id="GO:0009035">
    <property type="term" value="F:type I site-specific deoxyribonuclease activity"/>
    <property type="evidence" value="ECO:0007669"/>
    <property type="project" value="UniProtKB-EC"/>
</dbReference>
<keyword evidence="7 10" id="KW-0378">Hydrolase</keyword>
<dbReference type="SMART" id="SM00487">
    <property type="entry name" value="DEXDc"/>
    <property type="match status" value="1"/>
</dbReference>
<dbReference type="Proteomes" id="UP001266357">
    <property type="component" value="Unassembled WGS sequence"/>
</dbReference>
<dbReference type="SUPFAM" id="SSF52540">
    <property type="entry name" value="P-loop containing nucleoside triphosphate hydrolases"/>
    <property type="match status" value="2"/>
</dbReference>
<dbReference type="CDD" id="cd22332">
    <property type="entry name" value="HsdR_N"/>
    <property type="match status" value="1"/>
</dbReference>
<evidence type="ECO:0000259" key="12">
    <source>
        <dbReference type="PROSITE" id="PS51192"/>
    </source>
</evidence>
<dbReference type="EMBL" id="JAVRIF010000001">
    <property type="protein sequence ID" value="MDT0602670.1"/>
    <property type="molecule type" value="Genomic_DNA"/>
</dbReference>